<name>A0ABS1AHC5_9GAMM</name>
<proteinExistence type="predicted"/>
<evidence type="ECO:0000313" key="1">
    <source>
        <dbReference type="EMBL" id="MBJ8436796.1"/>
    </source>
</evidence>
<accession>A0ABS1AHC5</accession>
<gene>
    <name evidence="1" type="ORF">I6M64_05590</name>
</gene>
<organism evidence="1 2">
    <name type="scientific">Acinetobacter lactucae</name>
    <dbReference type="NCBI Taxonomy" id="1785128"/>
    <lineage>
        <taxon>Bacteria</taxon>
        <taxon>Pseudomonadati</taxon>
        <taxon>Pseudomonadota</taxon>
        <taxon>Gammaproteobacteria</taxon>
        <taxon>Moraxellales</taxon>
        <taxon>Moraxellaceae</taxon>
        <taxon>Acinetobacter</taxon>
        <taxon>Acinetobacter calcoaceticus/baumannii complex</taxon>
    </lineage>
</organism>
<protein>
    <submittedName>
        <fullName evidence="1">Uncharacterized protein</fullName>
    </submittedName>
</protein>
<sequence length="77" mass="9057">MSILVSYVDVSEDNGHTITVLNKKYPSLSDAYIPKVEEQITVYSTVHHEQYQYRVKEIMVYVAENEDHFYILLDMVN</sequence>
<comment type="caution">
    <text evidence="1">The sequence shown here is derived from an EMBL/GenBank/DDBJ whole genome shotgun (WGS) entry which is preliminary data.</text>
</comment>
<dbReference type="RefSeq" id="WP_200043005.1">
    <property type="nucleotide sequence ID" value="NZ_JADWNO010000002.1"/>
</dbReference>
<evidence type="ECO:0000313" key="2">
    <source>
        <dbReference type="Proteomes" id="UP000808699"/>
    </source>
</evidence>
<dbReference type="Proteomes" id="UP000808699">
    <property type="component" value="Unassembled WGS sequence"/>
</dbReference>
<dbReference type="EMBL" id="JADWNO010000002">
    <property type="protein sequence ID" value="MBJ8436796.1"/>
    <property type="molecule type" value="Genomic_DNA"/>
</dbReference>
<reference evidence="1 2" key="1">
    <citation type="submission" date="2020-11" db="EMBL/GenBank/DDBJ databases">
        <title>Enhanced detection system for hospital associated transmission using whole genome sequencing surveillance.</title>
        <authorList>
            <person name="Harrison L.H."/>
            <person name="Van Tyne D."/>
            <person name="Marsh J.W."/>
            <person name="Griffith M.P."/>
            <person name="Snyder D.J."/>
            <person name="Cooper V.S."/>
            <person name="Mustapha M."/>
        </authorList>
    </citation>
    <scope>NUCLEOTIDE SEQUENCE [LARGE SCALE GENOMIC DNA]</scope>
    <source>
        <strain evidence="1 2">ACIN00241</strain>
    </source>
</reference>
<keyword evidence="2" id="KW-1185">Reference proteome</keyword>